<protein>
    <submittedName>
        <fullName evidence="1">Uncharacterized protein</fullName>
    </submittedName>
</protein>
<dbReference type="KEGG" id="caml:H6X83_05465"/>
<sequence length="78" mass="9052">MARITEIRSTSRPIRVKNRTALEYSQNEKYFSIWVQSAGQEGESSLHPLDIQLDREMAAQLCSRLHSFLSDTKDEAFY</sequence>
<evidence type="ECO:0000313" key="2">
    <source>
        <dbReference type="Proteomes" id="UP000516046"/>
    </source>
</evidence>
<gene>
    <name evidence="1" type="ORF">H6X83_05465</name>
</gene>
<proteinExistence type="predicted"/>
<dbReference type="EMBL" id="CP060696">
    <property type="protein sequence ID" value="QNO19066.1"/>
    <property type="molecule type" value="Genomic_DNA"/>
</dbReference>
<accession>A0A7G9WK54</accession>
<dbReference type="RefSeq" id="WP_212508135.1">
    <property type="nucleotide sequence ID" value="NZ_CP060696.1"/>
</dbReference>
<evidence type="ECO:0000313" key="1">
    <source>
        <dbReference type="EMBL" id="QNO19066.1"/>
    </source>
</evidence>
<reference evidence="1 2" key="1">
    <citation type="submission" date="2020-08" db="EMBL/GenBank/DDBJ databases">
        <authorList>
            <person name="Ren C."/>
            <person name="Gu Y."/>
            <person name="Xu Y."/>
        </authorList>
    </citation>
    <scope>NUCLEOTIDE SEQUENCE [LARGE SCALE GENOMIC DNA]</scope>
    <source>
        <strain evidence="1 2">LBM18003</strain>
    </source>
</reference>
<dbReference type="AlphaFoldDB" id="A0A7G9WK54"/>
<organism evidence="1 2">
    <name type="scientific">Caproicibacterium amylolyticum</name>
    <dbReference type="NCBI Taxonomy" id="2766537"/>
    <lineage>
        <taxon>Bacteria</taxon>
        <taxon>Bacillati</taxon>
        <taxon>Bacillota</taxon>
        <taxon>Clostridia</taxon>
        <taxon>Eubacteriales</taxon>
        <taxon>Oscillospiraceae</taxon>
        <taxon>Caproicibacterium</taxon>
    </lineage>
</organism>
<keyword evidence="2" id="KW-1185">Reference proteome</keyword>
<name>A0A7G9WK54_9FIRM</name>
<dbReference type="Proteomes" id="UP000516046">
    <property type="component" value="Chromosome"/>
</dbReference>